<dbReference type="AlphaFoldDB" id="A0A3T0EB46"/>
<dbReference type="SUPFAM" id="SSF54631">
    <property type="entry name" value="CBS-domain pair"/>
    <property type="match status" value="1"/>
</dbReference>
<dbReference type="CDD" id="cd04606">
    <property type="entry name" value="CBS_pair_Mg_transporter"/>
    <property type="match status" value="1"/>
</dbReference>
<keyword evidence="6 8" id="KW-1133">Transmembrane helix</keyword>
<comment type="similarity">
    <text evidence="2 8">Belongs to the SLC41A transporter family.</text>
</comment>
<dbReference type="InterPro" id="IPR006668">
    <property type="entry name" value="Mg_transptr_MgtE_intracell_dom"/>
</dbReference>
<reference evidence="9 10" key="1">
    <citation type="submission" date="2016-12" db="EMBL/GenBank/DDBJ databases">
        <title>The genome of dimorphic prosthecate Glycocaulis alkaliphilus 6b-8t, isolated from crude oil dictates its adaptability in petroleum environments.</title>
        <authorList>
            <person name="Wu X.-L."/>
            <person name="Geng S."/>
        </authorList>
    </citation>
    <scope>NUCLEOTIDE SEQUENCE [LARGE SCALE GENOMIC DNA]</scope>
    <source>
        <strain evidence="9 10">6B-8</strain>
    </source>
</reference>
<feature type="transmembrane region" description="Helical" evidence="8">
    <location>
        <begin position="271"/>
        <end position="291"/>
    </location>
</feature>
<dbReference type="EMBL" id="CP018911">
    <property type="protein sequence ID" value="AZU04532.1"/>
    <property type="molecule type" value="Genomic_DNA"/>
</dbReference>
<comment type="subcellular location">
    <subcellularLocation>
        <location evidence="8">Cell membrane</location>
        <topology evidence="8">Multi-pass membrane protein</topology>
    </subcellularLocation>
    <subcellularLocation>
        <location evidence="1">Membrane</location>
        <topology evidence="1">Multi-pass membrane protein</topology>
    </subcellularLocation>
</comment>
<dbReference type="GO" id="GO:0046872">
    <property type="term" value="F:metal ion binding"/>
    <property type="evidence" value="ECO:0007669"/>
    <property type="project" value="UniProtKB-KW"/>
</dbReference>
<comment type="function">
    <text evidence="8">Acts as a magnesium transporter.</text>
</comment>
<feature type="transmembrane region" description="Helical" evidence="8">
    <location>
        <begin position="345"/>
        <end position="365"/>
    </location>
</feature>
<dbReference type="Pfam" id="PF01769">
    <property type="entry name" value="MgtE"/>
    <property type="match status" value="1"/>
</dbReference>
<dbReference type="Pfam" id="PF03448">
    <property type="entry name" value="MgtE_N"/>
    <property type="match status" value="1"/>
</dbReference>
<dbReference type="Gene3D" id="1.10.357.20">
    <property type="entry name" value="SLC41 divalent cation transporters, integral membrane domain"/>
    <property type="match status" value="1"/>
</dbReference>
<dbReference type="NCBIfam" id="TIGR00400">
    <property type="entry name" value="mgtE"/>
    <property type="match status" value="1"/>
</dbReference>
<dbReference type="PANTHER" id="PTHR43773:SF1">
    <property type="entry name" value="MAGNESIUM TRANSPORTER MGTE"/>
    <property type="match status" value="1"/>
</dbReference>
<dbReference type="GO" id="GO:0005886">
    <property type="term" value="C:plasma membrane"/>
    <property type="evidence" value="ECO:0007669"/>
    <property type="project" value="UniProtKB-SubCell"/>
</dbReference>
<organism evidence="9 10">
    <name type="scientific">Glycocaulis alkaliphilus</name>
    <dbReference type="NCBI Taxonomy" id="1434191"/>
    <lineage>
        <taxon>Bacteria</taxon>
        <taxon>Pseudomonadati</taxon>
        <taxon>Pseudomonadota</taxon>
        <taxon>Alphaproteobacteria</taxon>
        <taxon>Maricaulales</taxon>
        <taxon>Maricaulaceae</taxon>
        <taxon>Glycocaulis</taxon>
    </lineage>
</organism>
<dbReference type="PANTHER" id="PTHR43773">
    <property type="entry name" value="MAGNESIUM TRANSPORTER MGTE"/>
    <property type="match status" value="1"/>
</dbReference>
<feature type="transmembrane region" description="Helical" evidence="8">
    <location>
        <begin position="371"/>
        <end position="397"/>
    </location>
</feature>
<dbReference type="InterPro" id="IPR038076">
    <property type="entry name" value="MgtE_N_sf"/>
</dbReference>
<evidence type="ECO:0000256" key="8">
    <source>
        <dbReference type="RuleBase" id="RU362011"/>
    </source>
</evidence>
<evidence type="ECO:0000256" key="4">
    <source>
        <dbReference type="ARBA" id="ARBA00022692"/>
    </source>
</evidence>
<keyword evidence="10" id="KW-1185">Reference proteome</keyword>
<dbReference type="InterPro" id="IPR046342">
    <property type="entry name" value="CBS_dom_sf"/>
</dbReference>
<protein>
    <recommendedName>
        <fullName evidence="8">Magnesium transporter MgtE</fullName>
    </recommendedName>
</protein>
<evidence type="ECO:0000256" key="6">
    <source>
        <dbReference type="ARBA" id="ARBA00022989"/>
    </source>
</evidence>
<dbReference type="PROSITE" id="PS51371">
    <property type="entry name" value="CBS"/>
    <property type="match status" value="2"/>
</dbReference>
<dbReference type="Gene3D" id="1.25.60.10">
    <property type="entry name" value="MgtE N-terminal domain-like"/>
    <property type="match status" value="1"/>
</dbReference>
<keyword evidence="7 8" id="KW-0472">Membrane</keyword>
<keyword evidence="5 8" id="KW-0460">Magnesium</keyword>
<keyword evidence="8" id="KW-1003">Cell membrane</keyword>
<keyword evidence="4 8" id="KW-0812">Transmembrane</keyword>
<dbReference type="Proteomes" id="UP000286954">
    <property type="component" value="Chromosome"/>
</dbReference>
<dbReference type="RefSeq" id="WP_127567540.1">
    <property type="nucleotide sequence ID" value="NZ_BMFB01000003.1"/>
</dbReference>
<dbReference type="SUPFAM" id="SSF161093">
    <property type="entry name" value="MgtE membrane domain-like"/>
    <property type="match status" value="1"/>
</dbReference>
<dbReference type="InterPro" id="IPR036739">
    <property type="entry name" value="SLC41_membr_dom_sf"/>
</dbReference>
<accession>A0A3T0EB46</accession>
<dbReference type="InterPro" id="IPR006667">
    <property type="entry name" value="SLC41_membr_dom"/>
</dbReference>
<dbReference type="Pfam" id="PF00571">
    <property type="entry name" value="CBS"/>
    <property type="match status" value="2"/>
</dbReference>
<gene>
    <name evidence="9" type="ORF">X907_2009</name>
</gene>
<evidence type="ECO:0000256" key="5">
    <source>
        <dbReference type="ARBA" id="ARBA00022842"/>
    </source>
</evidence>
<proteinExistence type="inferred from homology"/>
<dbReference type="KEGG" id="gak:X907_2009"/>
<evidence type="ECO:0000313" key="10">
    <source>
        <dbReference type="Proteomes" id="UP000286954"/>
    </source>
</evidence>
<dbReference type="SMART" id="SM00924">
    <property type="entry name" value="MgtE_N"/>
    <property type="match status" value="1"/>
</dbReference>
<feature type="transmembrane region" description="Helical" evidence="8">
    <location>
        <begin position="297"/>
        <end position="324"/>
    </location>
</feature>
<feature type="transmembrane region" description="Helical" evidence="8">
    <location>
        <begin position="409"/>
        <end position="433"/>
    </location>
</feature>
<dbReference type="Gene3D" id="3.10.580.10">
    <property type="entry name" value="CBS-domain"/>
    <property type="match status" value="1"/>
</dbReference>
<dbReference type="GO" id="GO:0015095">
    <property type="term" value="F:magnesium ion transmembrane transporter activity"/>
    <property type="evidence" value="ECO:0007669"/>
    <property type="project" value="UniProtKB-UniRule"/>
</dbReference>
<dbReference type="SUPFAM" id="SSF158791">
    <property type="entry name" value="MgtE N-terminal domain-like"/>
    <property type="match status" value="1"/>
</dbReference>
<keyword evidence="3 8" id="KW-0813">Transport</keyword>
<evidence type="ECO:0000256" key="7">
    <source>
        <dbReference type="ARBA" id="ARBA00023136"/>
    </source>
</evidence>
<evidence type="ECO:0000256" key="2">
    <source>
        <dbReference type="ARBA" id="ARBA00009749"/>
    </source>
</evidence>
<evidence type="ECO:0000256" key="1">
    <source>
        <dbReference type="ARBA" id="ARBA00004141"/>
    </source>
</evidence>
<evidence type="ECO:0000313" key="9">
    <source>
        <dbReference type="EMBL" id="AZU04532.1"/>
    </source>
</evidence>
<sequence>MAFDEAGMAITIDAEDHPADIAHALSEIDPGEAWKLLCALPVEVQAEVFGYIEPELQEETIEHMTRPQLTALITEMKADDRADVFNRLSEEQQEMLLPALAHVERENIRKLSSYEEATAGAIMTSDYATLRADMTAKDAIAQLRREAPDKETIYRTYVLKDDRELIGTVRLTDLILAPPSRKVADLMDDDPVYAFVDDDQESVARTIAKYDILAVPVVDAQHHLLGIVTHDDAMDALEEEATEDFLRLGAHGEITESVRTAGIITLYRARIVWLVLLVFGNLLSGFGIAYFEDTIAAHIALIFFLPLLIASGGNAGSQAATLMVRALATGDVRSRDWGRMLGREFLVAGALGITMALAVSGIGVFRGGPDIALVVASSMIIIVLVGSLIGMSLPFILSRFNMDPATASAPLVTSIADATGVVIYFSIASVVLFT</sequence>
<dbReference type="InterPro" id="IPR006669">
    <property type="entry name" value="MgtE_transporter"/>
</dbReference>
<name>A0A3T0EB46_9PROT</name>
<dbReference type="InterPro" id="IPR000644">
    <property type="entry name" value="CBS_dom"/>
</dbReference>
<evidence type="ECO:0000256" key="3">
    <source>
        <dbReference type="ARBA" id="ARBA00022448"/>
    </source>
</evidence>
<comment type="subunit">
    <text evidence="8">Homodimer.</text>
</comment>
<dbReference type="OrthoDB" id="9790355at2"/>
<dbReference type="SMART" id="SM00116">
    <property type="entry name" value="CBS"/>
    <property type="match status" value="2"/>
</dbReference>
<keyword evidence="8" id="KW-0479">Metal-binding</keyword>